<dbReference type="STRING" id="40754.THII_3922"/>
<reference evidence="8 9" key="1">
    <citation type="journal article" date="2014" name="ISME J.">
        <title>Ecophysiology of Thioploca ingrica as revealed by the complete genome sequence supplemented with proteomic evidence.</title>
        <authorList>
            <person name="Kojima H."/>
            <person name="Ogura Y."/>
            <person name="Yamamoto N."/>
            <person name="Togashi T."/>
            <person name="Mori H."/>
            <person name="Watanabe T."/>
            <person name="Nemoto F."/>
            <person name="Kurokawa K."/>
            <person name="Hayashi T."/>
            <person name="Fukui M."/>
        </authorList>
    </citation>
    <scope>NUCLEOTIDE SEQUENCE [LARGE SCALE GENOMIC DNA]</scope>
</reference>
<dbReference type="Pfam" id="PF00535">
    <property type="entry name" value="Glycos_transf_2"/>
    <property type="match status" value="1"/>
</dbReference>
<evidence type="ECO:0000313" key="9">
    <source>
        <dbReference type="Proteomes" id="UP000031623"/>
    </source>
</evidence>
<proteinExistence type="predicted"/>
<evidence type="ECO:0000259" key="7">
    <source>
        <dbReference type="Pfam" id="PF00535"/>
    </source>
</evidence>
<dbReference type="Gene3D" id="3.90.550.10">
    <property type="entry name" value="Spore Coat Polysaccharide Biosynthesis Protein SpsA, Chain A"/>
    <property type="match status" value="1"/>
</dbReference>
<keyword evidence="9" id="KW-1185">Reference proteome</keyword>
<feature type="domain" description="Glycosyltransferase 2-like" evidence="7">
    <location>
        <begin position="9"/>
        <end position="143"/>
    </location>
</feature>
<dbReference type="SUPFAM" id="SSF53448">
    <property type="entry name" value="Nucleotide-diphospho-sugar transferases"/>
    <property type="match status" value="1"/>
</dbReference>
<keyword evidence="3" id="KW-0328">Glycosyltransferase</keyword>
<gene>
    <name evidence="8" type="ORF">THII_3922</name>
</gene>
<keyword evidence="6" id="KW-1133">Transmembrane helix</keyword>
<comment type="subcellular location">
    <subcellularLocation>
        <location evidence="1">Cell membrane</location>
    </subcellularLocation>
</comment>
<evidence type="ECO:0000256" key="4">
    <source>
        <dbReference type="ARBA" id="ARBA00022679"/>
    </source>
</evidence>
<evidence type="ECO:0000256" key="3">
    <source>
        <dbReference type="ARBA" id="ARBA00022676"/>
    </source>
</evidence>
<dbReference type="HOGENOM" id="CLU_070021_0_0_6"/>
<dbReference type="EMBL" id="AP014633">
    <property type="protein sequence ID" value="BAP58219.1"/>
    <property type="molecule type" value="Genomic_DNA"/>
</dbReference>
<dbReference type="InterPro" id="IPR029044">
    <property type="entry name" value="Nucleotide-diphossugar_trans"/>
</dbReference>
<evidence type="ECO:0000256" key="5">
    <source>
        <dbReference type="ARBA" id="ARBA00023136"/>
    </source>
</evidence>
<keyword evidence="4 8" id="KW-0808">Transferase</keyword>
<evidence type="ECO:0000256" key="2">
    <source>
        <dbReference type="ARBA" id="ARBA00022475"/>
    </source>
</evidence>
<dbReference type="KEGG" id="tig:THII_3922"/>
<evidence type="ECO:0000313" key="8">
    <source>
        <dbReference type="EMBL" id="BAP58219.1"/>
    </source>
</evidence>
<dbReference type="InterPro" id="IPR001173">
    <property type="entry name" value="Glyco_trans_2-like"/>
</dbReference>
<keyword evidence="6" id="KW-0812">Transmembrane</keyword>
<dbReference type="CDD" id="cd00761">
    <property type="entry name" value="Glyco_tranf_GTA_type"/>
    <property type="match status" value="1"/>
</dbReference>
<evidence type="ECO:0000256" key="1">
    <source>
        <dbReference type="ARBA" id="ARBA00004236"/>
    </source>
</evidence>
<dbReference type="PANTHER" id="PTHR43646">
    <property type="entry name" value="GLYCOSYLTRANSFERASE"/>
    <property type="match status" value="1"/>
</dbReference>
<feature type="transmembrane region" description="Helical" evidence="6">
    <location>
        <begin position="250"/>
        <end position="280"/>
    </location>
</feature>
<dbReference type="GO" id="GO:0016757">
    <property type="term" value="F:glycosyltransferase activity"/>
    <property type="evidence" value="ECO:0007669"/>
    <property type="project" value="UniProtKB-KW"/>
</dbReference>
<dbReference type="PANTHER" id="PTHR43646:SF2">
    <property type="entry name" value="GLYCOSYLTRANSFERASE 2-LIKE DOMAIN-CONTAINING PROTEIN"/>
    <property type="match status" value="1"/>
</dbReference>
<dbReference type="GO" id="GO:0005886">
    <property type="term" value="C:plasma membrane"/>
    <property type="evidence" value="ECO:0007669"/>
    <property type="project" value="UniProtKB-SubCell"/>
</dbReference>
<protein>
    <submittedName>
        <fullName evidence="8">Putative glycosyltransferase</fullName>
    </submittedName>
</protein>
<keyword evidence="2" id="KW-1003">Cell membrane</keyword>
<sequence length="336" mass="37871">MIKMSKIGVVTIGRNEGERLIRCLQSILAQLPPEGIVVYVDSGSTDQSCPAARELGVEVVELDMSIPFTASRARNAGFKRLQAKDPTVEYVQFIDGDSELVAGWLTAAMAEFNHNPNPVVAVCGWRRERFPEQSIYNRISDVEGRMVGETGQVVSFEGSVVIRADMFVAVGGYNENVIAAEDDELSVRVRQAGGIIWRIDQQSIIHDADMHSVWQWWQRSKRTGYAYAQVSSLHGAPPERKFVKERQRTWLWGAIVPIGALVLAPVTYGLSLLAFLRYLITPIRLFYKTKQYGFSPMNRFAWGLSCTMGAFPGVLGAMKFHWDRLRHKRPEIIEYK</sequence>
<organism evidence="8 9">
    <name type="scientific">Thioploca ingrica</name>
    <dbReference type="NCBI Taxonomy" id="40754"/>
    <lineage>
        <taxon>Bacteria</taxon>
        <taxon>Pseudomonadati</taxon>
        <taxon>Pseudomonadota</taxon>
        <taxon>Gammaproteobacteria</taxon>
        <taxon>Thiotrichales</taxon>
        <taxon>Thiotrichaceae</taxon>
        <taxon>Thioploca</taxon>
    </lineage>
</organism>
<keyword evidence="5 6" id="KW-0472">Membrane</keyword>
<accession>A0A090AKU5</accession>
<dbReference type="AlphaFoldDB" id="A0A090AKU5"/>
<name>A0A090AKU5_9GAMM</name>
<dbReference type="Proteomes" id="UP000031623">
    <property type="component" value="Chromosome"/>
</dbReference>
<feature type="transmembrane region" description="Helical" evidence="6">
    <location>
        <begin position="300"/>
        <end position="320"/>
    </location>
</feature>
<evidence type="ECO:0000256" key="6">
    <source>
        <dbReference type="SAM" id="Phobius"/>
    </source>
</evidence>